<evidence type="ECO:0000313" key="1">
    <source>
        <dbReference type="EMBL" id="RAZ91525.1"/>
    </source>
</evidence>
<reference evidence="2" key="1">
    <citation type="submission" date="2018-06" db="EMBL/GenBank/DDBJ databases">
        <authorList>
            <person name="Helene L.C."/>
            <person name="Dall'Agnol R."/>
            <person name="Delamuta J.R."/>
            <person name="Hungria M."/>
        </authorList>
    </citation>
    <scope>NUCLEOTIDE SEQUENCE [LARGE SCALE GENOMIC DNA]</scope>
    <source>
        <strain evidence="2">AC99b</strain>
    </source>
</reference>
<keyword evidence="2" id="KW-1185">Reference proteome</keyword>
<reference evidence="1 2" key="2">
    <citation type="submission" date="2018-07" db="EMBL/GenBank/DDBJ databases">
        <title>Diversity of Mesorhizobium strains in Brazil.</title>
        <authorList>
            <person name="Helene L.C.F."/>
            <person name="Dall'Agnol R."/>
            <person name="Delamuta J.R.M."/>
            <person name="Hungria M."/>
        </authorList>
    </citation>
    <scope>NUCLEOTIDE SEQUENCE [LARGE SCALE GENOMIC DNA]</scope>
    <source>
        <strain evidence="1 2">AC99b</strain>
    </source>
</reference>
<name>A0A330HSY7_9HYPH</name>
<gene>
    <name evidence="1" type="ORF">DPM33_09675</name>
</gene>
<comment type="caution">
    <text evidence="1">The sequence shown here is derived from an EMBL/GenBank/DDBJ whole genome shotgun (WGS) entry which is preliminary data.</text>
</comment>
<proteinExistence type="predicted"/>
<protein>
    <submittedName>
        <fullName evidence="1">Uncharacterized protein</fullName>
    </submittedName>
</protein>
<dbReference type="EMBL" id="QMBP01000003">
    <property type="protein sequence ID" value="RAZ91525.1"/>
    <property type="molecule type" value="Genomic_DNA"/>
</dbReference>
<dbReference type="AlphaFoldDB" id="A0A330HSY7"/>
<dbReference type="Proteomes" id="UP000251558">
    <property type="component" value="Unassembled WGS sequence"/>
</dbReference>
<sequence length="88" mass="9222">MMLPTVASSLPLASTVVDLPDVSISPQILIANVETSSRQLAKAGADGKQAITKAKSNLFMLASFADVLQNANGTRVLQGYYVAELLEG</sequence>
<evidence type="ECO:0000313" key="2">
    <source>
        <dbReference type="Proteomes" id="UP000251558"/>
    </source>
</evidence>
<organism evidence="1 2">
    <name type="scientific">Mesorhizobium hawassense</name>
    <dbReference type="NCBI Taxonomy" id="1209954"/>
    <lineage>
        <taxon>Bacteria</taxon>
        <taxon>Pseudomonadati</taxon>
        <taxon>Pseudomonadota</taxon>
        <taxon>Alphaproteobacteria</taxon>
        <taxon>Hyphomicrobiales</taxon>
        <taxon>Phyllobacteriaceae</taxon>
        <taxon>Mesorhizobium</taxon>
    </lineage>
</organism>
<accession>A0A330HSY7</accession>